<evidence type="ECO:0000313" key="1">
    <source>
        <dbReference type="EMBL" id="MBB3204648.1"/>
    </source>
</evidence>
<dbReference type="AlphaFoldDB" id="A0A7W5DU82"/>
<dbReference type="RefSeq" id="WP_315854456.1">
    <property type="nucleotide sequence ID" value="NZ_JACHXU010000001.1"/>
</dbReference>
<organism evidence="1 2">
    <name type="scientific">Aporhodopirellula rubra</name>
    <dbReference type="NCBI Taxonomy" id="980271"/>
    <lineage>
        <taxon>Bacteria</taxon>
        <taxon>Pseudomonadati</taxon>
        <taxon>Planctomycetota</taxon>
        <taxon>Planctomycetia</taxon>
        <taxon>Pirellulales</taxon>
        <taxon>Pirellulaceae</taxon>
        <taxon>Aporhodopirellula</taxon>
    </lineage>
</organism>
<gene>
    <name evidence="1" type="ORF">FHS27_000412</name>
</gene>
<reference evidence="1 2" key="1">
    <citation type="submission" date="2020-08" db="EMBL/GenBank/DDBJ databases">
        <title>Genomic Encyclopedia of Type Strains, Phase III (KMG-III): the genomes of soil and plant-associated and newly described type strains.</title>
        <authorList>
            <person name="Whitman W."/>
        </authorList>
    </citation>
    <scope>NUCLEOTIDE SEQUENCE [LARGE SCALE GENOMIC DNA]</scope>
    <source>
        <strain evidence="1 2">CECT 8075</strain>
    </source>
</reference>
<dbReference type="EMBL" id="JACHXU010000001">
    <property type="protein sequence ID" value="MBB3204648.1"/>
    <property type="molecule type" value="Genomic_DNA"/>
</dbReference>
<accession>A0A7W5DU82</accession>
<dbReference type="InterPro" id="IPR002736">
    <property type="entry name" value="CitG"/>
</dbReference>
<keyword evidence="1" id="KW-0808">Transferase</keyword>
<protein>
    <submittedName>
        <fullName evidence="1">Triphosphoribosyl-dephospho-CoA synthase</fullName>
        <ecNumber evidence="1">2.4.2.52</ecNumber>
    </submittedName>
</protein>
<proteinExistence type="predicted"/>
<dbReference type="GO" id="GO:0016757">
    <property type="term" value="F:glycosyltransferase activity"/>
    <property type="evidence" value="ECO:0007669"/>
    <property type="project" value="UniProtKB-KW"/>
</dbReference>
<keyword evidence="2" id="KW-1185">Reference proteome</keyword>
<sequence length="319" mass="33674">MSDSRPIASRDAPWRVISSATRCRADAVRMACVLEATAPKVGNVHPAARFDDLAYADFVIAAGVTADALGNLKNDDPVGDAIASAVRASVEATGTNVNLGIVLLLAPLVASEPDWSALNESQSAKSFDQRCRQWQARVESLLADVDPQQGAVIAGAISGSSAGGLDDDSLGEDHPLDVNGDVGMSYDILAAMRLASTRDRIARQYAEGYRDLFDVVVPTVRERVDRTGDVLSGIVLAHIELLAAEGDSLIARKCGNQESARVAELARECLAAIDGSDPAQMAGHVRVLDEQLRADGNRFNPGTSADLIAAAVYVLLRVI</sequence>
<dbReference type="Pfam" id="PF01874">
    <property type="entry name" value="CitG"/>
    <property type="match status" value="1"/>
</dbReference>
<dbReference type="Gene3D" id="1.10.4200.10">
    <property type="entry name" value="Triphosphoribosyl-dephospho-CoA protein"/>
    <property type="match status" value="1"/>
</dbReference>
<dbReference type="GO" id="GO:0046917">
    <property type="term" value="F:triphosphoribosyl-dephospho-CoA synthase activity"/>
    <property type="evidence" value="ECO:0007669"/>
    <property type="project" value="UniProtKB-EC"/>
</dbReference>
<comment type="caution">
    <text evidence="1">The sequence shown here is derived from an EMBL/GenBank/DDBJ whole genome shotgun (WGS) entry which is preliminary data.</text>
</comment>
<dbReference type="PANTHER" id="PTHR42280:SF1">
    <property type="entry name" value="CITG FAMILY PROTEIN"/>
    <property type="match status" value="1"/>
</dbReference>
<dbReference type="GO" id="GO:0005524">
    <property type="term" value="F:ATP binding"/>
    <property type="evidence" value="ECO:0007669"/>
    <property type="project" value="InterPro"/>
</dbReference>
<name>A0A7W5DU82_9BACT</name>
<keyword evidence="1" id="KW-0328">Glycosyltransferase</keyword>
<dbReference type="EC" id="2.4.2.52" evidence="1"/>
<dbReference type="Proteomes" id="UP000536179">
    <property type="component" value="Unassembled WGS sequence"/>
</dbReference>
<evidence type="ECO:0000313" key="2">
    <source>
        <dbReference type="Proteomes" id="UP000536179"/>
    </source>
</evidence>
<dbReference type="PANTHER" id="PTHR42280">
    <property type="entry name" value="CITG FAMILY PROTEIN"/>
    <property type="match status" value="1"/>
</dbReference>